<reference evidence="1" key="1">
    <citation type="journal article" date="2020" name="mSystems">
        <title>Genome- and Community-Level Interaction Insights into Carbon Utilization and Element Cycling Functions of Hydrothermarchaeota in Hydrothermal Sediment.</title>
        <authorList>
            <person name="Zhou Z."/>
            <person name="Liu Y."/>
            <person name="Xu W."/>
            <person name="Pan J."/>
            <person name="Luo Z.H."/>
            <person name="Li M."/>
        </authorList>
    </citation>
    <scope>NUCLEOTIDE SEQUENCE [LARGE SCALE GENOMIC DNA]</scope>
    <source>
        <strain evidence="1">SpSt-27</strain>
    </source>
</reference>
<accession>A0A7J2T805</accession>
<gene>
    <name evidence="1" type="ORF">ENP99_00645</name>
</gene>
<organism evidence="1">
    <name type="scientific">Ignisphaera aggregans</name>
    <dbReference type="NCBI Taxonomy" id="334771"/>
    <lineage>
        <taxon>Archaea</taxon>
        <taxon>Thermoproteota</taxon>
        <taxon>Thermoprotei</taxon>
        <taxon>Desulfurococcales</taxon>
        <taxon>Desulfurococcaceae</taxon>
        <taxon>Ignisphaera</taxon>
    </lineage>
</organism>
<evidence type="ECO:0000313" key="1">
    <source>
        <dbReference type="EMBL" id="HEH30616.1"/>
    </source>
</evidence>
<name>A0A7J2T805_9CREN</name>
<proteinExistence type="predicted"/>
<dbReference type="EMBL" id="DSLL01000004">
    <property type="protein sequence ID" value="HEH30616.1"/>
    <property type="molecule type" value="Genomic_DNA"/>
</dbReference>
<dbReference type="AlphaFoldDB" id="A0A7J2T805"/>
<protein>
    <submittedName>
        <fullName evidence="1">Uncharacterized protein</fullName>
    </submittedName>
</protein>
<sequence length="95" mass="11082">MSAVPEGSDEYLVEFLKMYRDAVQMIVNGLWRLNEKLSRKKLHELFYGKLRKLGLRVHHVKQIYTYAQSVVISAKSNGGKKPILRKLTARIDRHD</sequence>
<comment type="caution">
    <text evidence="1">The sequence shown here is derived from an EMBL/GenBank/DDBJ whole genome shotgun (WGS) entry which is preliminary data.</text>
</comment>